<dbReference type="EMBL" id="CP111024">
    <property type="protein sequence ID" value="WAR24493.1"/>
    <property type="molecule type" value="Genomic_DNA"/>
</dbReference>
<sequence>MEDTDPQTITSDKMSSTENTTTAESTDTNTNKTEEENKQDSQNNNQTKPIKKVKSKKDLKNDPSRFDPPGVNFNAKLIGVDEVESARGDKMCQESIYRLKVAVKQSGQHKQKIIINVSVDGIRIIDLRTQAEALVLTLRDLFQVVYELKKQEVEDAKNKIDEPEKAGEAKEGESEEPVYSEIEVKEKKQEKEKETCIVKEVPNKKTENEQTNEVPPNNQPVVTEAPDLLNLENEMEAMEKRIEQIDTMEELFKELEAPPPANSSNPSSSISTSFSSDLAGLSTTAPLSTFSVGGAPFGAPFGGNQQFGPNPFPGAGQPFGAPGMQGGQHFGVQPPVSQAFGQPAGGFGANFPPTSIGGFGAAPNPFGPASDPFGNDPFDISSGFDDNVLMPARKEEPSNEQPTSKGGKDAFGDLLSLEPKGNPNLKGKDMFTALSTPEKKSLNQIKGKSPSPKPPSSPKASDENDSFSSNHAASPEDPFSTSMPFGTSDPFANDPFASSTPALPSNPPNAQVNDAVINDTRIAQINNDPYNIPLPQMPPPPLPQDVASHINMHTKTTSVEGPPPPPRPNIPPPSTDPPSLPPIPPRPKSGASDSSRSSTASLNSIHDTGHQQTPSLPPRPRVGGDSLKTKVLNNGRISMSNNDQQFTNTSHTSAKTERLNSTESQHSSISDSPKILIKEGEIESLRFSTEALFLVIKERPNIPSEFYISWQLTNLRSSNSSKKKIKDVDLP</sequence>
<proteinExistence type="predicted"/>
<dbReference type="PROSITE" id="PS01179">
    <property type="entry name" value="PID"/>
    <property type="match status" value="1"/>
</dbReference>
<protein>
    <submittedName>
        <fullName evidence="3">DAB1-like protein</fullName>
    </submittedName>
</protein>
<feature type="compositionally biased region" description="Low complexity" evidence="1">
    <location>
        <begin position="262"/>
        <end position="276"/>
    </location>
</feature>
<feature type="compositionally biased region" description="Pro residues" evidence="1">
    <location>
        <begin position="561"/>
        <end position="587"/>
    </location>
</feature>
<dbReference type="InterPro" id="IPR011993">
    <property type="entry name" value="PH-like_dom_sf"/>
</dbReference>
<name>A0ABY7FQK2_MYAAR</name>
<feature type="compositionally biased region" description="Polar residues" evidence="1">
    <location>
        <begin position="661"/>
        <end position="671"/>
    </location>
</feature>
<evidence type="ECO:0000259" key="2">
    <source>
        <dbReference type="PROSITE" id="PS01179"/>
    </source>
</evidence>
<feature type="compositionally biased region" description="Low complexity" evidence="1">
    <location>
        <begin position="16"/>
        <end position="31"/>
    </location>
</feature>
<feature type="region of interest" description="Disordered" evidence="1">
    <location>
        <begin position="155"/>
        <end position="186"/>
    </location>
</feature>
<feature type="region of interest" description="Disordered" evidence="1">
    <location>
        <begin position="256"/>
        <end position="276"/>
    </location>
</feature>
<feature type="compositionally biased region" description="Basic and acidic residues" evidence="1">
    <location>
        <begin position="155"/>
        <end position="172"/>
    </location>
</feature>
<feature type="compositionally biased region" description="Polar residues" evidence="1">
    <location>
        <begin position="1"/>
        <end position="14"/>
    </location>
</feature>
<evidence type="ECO:0000256" key="1">
    <source>
        <dbReference type="SAM" id="MobiDB-lite"/>
    </source>
</evidence>
<organism evidence="3 4">
    <name type="scientific">Mya arenaria</name>
    <name type="common">Soft-shell clam</name>
    <dbReference type="NCBI Taxonomy" id="6604"/>
    <lineage>
        <taxon>Eukaryota</taxon>
        <taxon>Metazoa</taxon>
        <taxon>Spiralia</taxon>
        <taxon>Lophotrochozoa</taxon>
        <taxon>Mollusca</taxon>
        <taxon>Bivalvia</taxon>
        <taxon>Autobranchia</taxon>
        <taxon>Heteroconchia</taxon>
        <taxon>Euheterodonta</taxon>
        <taxon>Imparidentia</taxon>
        <taxon>Neoheterodontei</taxon>
        <taxon>Myida</taxon>
        <taxon>Myoidea</taxon>
        <taxon>Myidae</taxon>
        <taxon>Mya</taxon>
    </lineage>
</organism>
<evidence type="ECO:0000313" key="3">
    <source>
        <dbReference type="EMBL" id="WAR24493.1"/>
    </source>
</evidence>
<feature type="region of interest" description="Disordered" evidence="1">
    <location>
        <begin position="1"/>
        <end position="70"/>
    </location>
</feature>
<dbReference type="PANTHER" id="PTHR47695:SF3">
    <property type="entry name" value="PID DOMAIN-CONTAINING PROTEIN"/>
    <property type="match status" value="1"/>
</dbReference>
<feature type="region of interest" description="Disordered" evidence="1">
    <location>
        <begin position="201"/>
        <end position="222"/>
    </location>
</feature>
<evidence type="ECO:0000313" key="4">
    <source>
        <dbReference type="Proteomes" id="UP001164746"/>
    </source>
</evidence>
<keyword evidence="4" id="KW-1185">Reference proteome</keyword>
<feature type="domain" description="PID" evidence="2">
    <location>
        <begin position="70"/>
        <end position="131"/>
    </location>
</feature>
<feature type="compositionally biased region" description="Low complexity" evidence="1">
    <location>
        <begin position="301"/>
        <end position="322"/>
    </location>
</feature>
<gene>
    <name evidence="3" type="ORF">MAR_038162</name>
</gene>
<feature type="compositionally biased region" description="Low complexity" evidence="1">
    <location>
        <begin position="589"/>
        <end position="604"/>
    </location>
</feature>
<feature type="region of interest" description="Disordered" evidence="1">
    <location>
        <begin position="301"/>
        <end position="672"/>
    </location>
</feature>
<feature type="compositionally biased region" description="Polar residues" evidence="1">
    <location>
        <begin position="209"/>
        <end position="221"/>
    </location>
</feature>
<dbReference type="PANTHER" id="PTHR47695">
    <property type="entry name" value="PID DOMAIN-CONTAINING PROTEIN"/>
    <property type="match status" value="1"/>
</dbReference>
<feature type="compositionally biased region" description="Basic and acidic residues" evidence="1">
    <location>
        <begin position="56"/>
        <end position="65"/>
    </location>
</feature>
<dbReference type="Gene3D" id="2.30.29.30">
    <property type="entry name" value="Pleckstrin-homology domain (PH domain)/Phosphotyrosine-binding domain (PTB)"/>
    <property type="match status" value="1"/>
</dbReference>
<accession>A0ABY7FQK2</accession>
<dbReference type="InterPro" id="IPR006020">
    <property type="entry name" value="PTB/PI_dom"/>
</dbReference>
<reference evidence="3" key="1">
    <citation type="submission" date="2022-11" db="EMBL/GenBank/DDBJ databases">
        <title>Centuries of genome instability and evolution in soft-shell clam transmissible cancer (bioRxiv).</title>
        <authorList>
            <person name="Hart S.F.M."/>
            <person name="Yonemitsu M.A."/>
            <person name="Giersch R.M."/>
            <person name="Beal B.F."/>
            <person name="Arriagada G."/>
            <person name="Davis B.W."/>
            <person name="Ostrander E.A."/>
            <person name="Goff S.P."/>
            <person name="Metzger M.J."/>
        </authorList>
    </citation>
    <scope>NUCLEOTIDE SEQUENCE</scope>
    <source>
        <strain evidence="3">MELC-2E11</strain>
        <tissue evidence="3">Siphon/mantle</tissue>
    </source>
</reference>
<feature type="compositionally biased region" description="Polar residues" evidence="1">
    <location>
        <begin position="496"/>
        <end position="512"/>
    </location>
</feature>
<feature type="compositionally biased region" description="Polar residues" evidence="1">
    <location>
        <begin position="631"/>
        <end position="653"/>
    </location>
</feature>
<dbReference type="SUPFAM" id="SSF50729">
    <property type="entry name" value="PH domain-like"/>
    <property type="match status" value="1"/>
</dbReference>
<dbReference type="Proteomes" id="UP001164746">
    <property type="component" value="Chromosome 13"/>
</dbReference>